<dbReference type="SMART" id="SM00408">
    <property type="entry name" value="IGc2"/>
    <property type="match status" value="1"/>
</dbReference>
<comment type="similarity">
    <text evidence="7">Belongs to the immunoglobulin superfamily. SIGLEC (sialic acid binding Ig-like lectin) family.</text>
</comment>
<name>A0ABD3XKG9_SINWO</name>
<feature type="region of interest" description="Disordered" evidence="8">
    <location>
        <begin position="191"/>
        <end position="246"/>
    </location>
</feature>
<keyword evidence="3" id="KW-0430">Lectin</keyword>
<dbReference type="InterPro" id="IPR013783">
    <property type="entry name" value="Ig-like_fold"/>
</dbReference>
<evidence type="ECO:0000256" key="7">
    <source>
        <dbReference type="ARBA" id="ARBA00038361"/>
    </source>
</evidence>
<comment type="subcellular location">
    <subcellularLocation>
        <location evidence="1">Membrane</location>
        <topology evidence="1">Single-pass type I membrane protein</topology>
    </subcellularLocation>
</comment>
<evidence type="ECO:0000313" key="11">
    <source>
        <dbReference type="EMBL" id="KAL3886625.1"/>
    </source>
</evidence>
<sequence>MVIRCTVRQSSVMTEDGDGNIQTNHINVNYVPRIDPIGSNPNSTVYSEGLTQLLLTCNADSNPAPNFVWTLPDGTLQTGYQLRLTNLTTNHTGRYTCMAYTGWGGQNYTANNSIDVTVVATTTPPPTTTTTTTRSSTTVSTTKTGTASASGSTGAQTDSTTGMIIGIVIGGVVLIAVIIIAVVCIKKRKKQEIEEPAEKPRNNRDLVFTGNRPDLVTNDDKWKKNQNNHMQNTSLNNSYDSSDSKMKGDGQLTYVDLQFDDKPRSRKPIQLIDADSTPYADIAMPRV</sequence>
<feature type="compositionally biased region" description="Basic and acidic residues" evidence="8">
    <location>
        <begin position="191"/>
        <end position="204"/>
    </location>
</feature>
<evidence type="ECO:0000256" key="2">
    <source>
        <dbReference type="ARBA" id="ARBA00022692"/>
    </source>
</evidence>
<evidence type="ECO:0000313" key="12">
    <source>
        <dbReference type="Proteomes" id="UP001634394"/>
    </source>
</evidence>
<dbReference type="InterPro" id="IPR003599">
    <property type="entry name" value="Ig_sub"/>
</dbReference>
<evidence type="ECO:0000259" key="10">
    <source>
        <dbReference type="PROSITE" id="PS50835"/>
    </source>
</evidence>
<dbReference type="GO" id="GO:0007155">
    <property type="term" value="P:cell adhesion"/>
    <property type="evidence" value="ECO:0007669"/>
    <property type="project" value="UniProtKB-KW"/>
</dbReference>
<dbReference type="Gene3D" id="2.60.40.10">
    <property type="entry name" value="Immunoglobulins"/>
    <property type="match status" value="1"/>
</dbReference>
<evidence type="ECO:0000256" key="6">
    <source>
        <dbReference type="ARBA" id="ARBA00023136"/>
    </source>
</evidence>
<reference evidence="11 12" key="1">
    <citation type="submission" date="2024-11" db="EMBL/GenBank/DDBJ databases">
        <title>Chromosome-level genome assembly of the freshwater bivalve Anodonta woodiana.</title>
        <authorList>
            <person name="Chen X."/>
        </authorList>
    </citation>
    <scope>NUCLEOTIDE SEQUENCE [LARGE SCALE GENOMIC DNA]</scope>
    <source>
        <strain evidence="11">MN2024</strain>
        <tissue evidence="11">Gills</tissue>
    </source>
</reference>
<keyword evidence="4" id="KW-0130">Cell adhesion</keyword>
<dbReference type="PANTHER" id="PTHR12035">
    <property type="entry name" value="SIALIC ACID BINDING IMMUNOGLOBULIN-LIKE LECTIN"/>
    <property type="match status" value="1"/>
</dbReference>
<dbReference type="SUPFAM" id="SSF48726">
    <property type="entry name" value="Immunoglobulin"/>
    <property type="match status" value="1"/>
</dbReference>
<organism evidence="11 12">
    <name type="scientific">Sinanodonta woodiana</name>
    <name type="common">Chinese pond mussel</name>
    <name type="synonym">Anodonta woodiana</name>
    <dbReference type="NCBI Taxonomy" id="1069815"/>
    <lineage>
        <taxon>Eukaryota</taxon>
        <taxon>Metazoa</taxon>
        <taxon>Spiralia</taxon>
        <taxon>Lophotrochozoa</taxon>
        <taxon>Mollusca</taxon>
        <taxon>Bivalvia</taxon>
        <taxon>Autobranchia</taxon>
        <taxon>Heteroconchia</taxon>
        <taxon>Palaeoheterodonta</taxon>
        <taxon>Unionida</taxon>
        <taxon>Unionoidea</taxon>
        <taxon>Unionidae</taxon>
        <taxon>Unioninae</taxon>
        <taxon>Sinanodonta</taxon>
    </lineage>
</organism>
<dbReference type="GO" id="GO:0030246">
    <property type="term" value="F:carbohydrate binding"/>
    <property type="evidence" value="ECO:0007669"/>
    <property type="project" value="UniProtKB-KW"/>
</dbReference>
<feature type="transmembrane region" description="Helical" evidence="9">
    <location>
        <begin position="163"/>
        <end position="185"/>
    </location>
</feature>
<keyword evidence="12" id="KW-1185">Reference proteome</keyword>
<feature type="compositionally biased region" description="Polar residues" evidence="8">
    <location>
        <begin position="225"/>
        <end position="241"/>
    </location>
</feature>
<accession>A0ABD3XKG9</accession>
<evidence type="ECO:0000256" key="3">
    <source>
        <dbReference type="ARBA" id="ARBA00022734"/>
    </source>
</evidence>
<evidence type="ECO:0000256" key="4">
    <source>
        <dbReference type="ARBA" id="ARBA00022889"/>
    </source>
</evidence>
<dbReference type="Pfam" id="PF13927">
    <property type="entry name" value="Ig_3"/>
    <property type="match status" value="1"/>
</dbReference>
<proteinExistence type="inferred from homology"/>
<keyword evidence="2 9" id="KW-0812">Transmembrane</keyword>
<feature type="region of interest" description="Disordered" evidence="8">
    <location>
        <begin position="122"/>
        <end position="156"/>
    </location>
</feature>
<feature type="domain" description="Ig-like" evidence="10">
    <location>
        <begin position="32"/>
        <end position="117"/>
    </location>
</feature>
<evidence type="ECO:0000256" key="1">
    <source>
        <dbReference type="ARBA" id="ARBA00004479"/>
    </source>
</evidence>
<dbReference type="InterPro" id="IPR036179">
    <property type="entry name" value="Ig-like_dom_sf"/>
</dbReference>
<dbReference type="SMART" id="SM00409">
    <property type="entry name" value="IG"/>
    <property type="match status" value="1"/>
</dbReference>
<evidence type="ECO:0000256" key="9">
    <source>
        <dbReference type="SAM" id="Phobius"/>
    </source>
</evidence>
<keyword evidence="6 9" id="KW-0472">Membrane</keyword>
<protein>
    <recommendedName>
        <fullName evidence="10">Ig-like domain-containing protein</fullName>
    </recommendedName>
</protein>
<dbReference type="PROSITE" id="PS50835">
    <property type="entry name" value="IG_LIKE"/>
    <property type="match status" value="1"/>
</dbReference>
<dbReference type="InterPro" id="IPR051036">
    <property type="entry name" value="SIGLEC"/>
</dbReference>
<evidence type="ECO:0000256" key="5">
    <source>
        <dbReference type="ARBA" id="ARBA00022989"/>
    </source>
</evidence>
<dbReference type="GO" id="GO:0016020">
    <property type="term" value="C:membrane"/>
    <property type="evidence" value="ECO:0007669"/>
    <property type="project" value="UniProtKB-SubCell"/>
</dbReference>
<keyword evidence="5 9" id="KW-1133">Transmembrane helix</keyword>
<evidence type="ECO:0000256" key="8">
    <source>
        <dbReference type="SAM" id="MobiDB-lite"/>
    </source>
</evidence>
<dbReference type="Proteomes" id="UP001634394">
    <property type="component" value="Unassembled WGS sequence"/>
</dbReference>
<gene>
    <name evidence="11" type="ORF">ACJMK2_026607</name>
</gene>
<dbReference type="AlphaFoldDB" id="A0ABD3XKG9"/>
<dbReference type="EMBL" id="JBJQND010000002">
    <property type="protein sequence ID" value="KAL3886625.1"/>
    <property type="molecule type" value="Genomic_DNA"/>
</dbReference>
<dbReference type="PANTHER" id="PTHR12035:SF125">
    <property type="entry name" value="SIALIC ACID-BINDING IG-LIKE LECTIN 5"/>
    <property type="match status" value="1"/>
</dbReference>
<comment type="caution">
    <text evidence="11">The sequence shown here is derived from an EMBL/GenBank/DDBJ whole genome shotgun (WGS) entry which is preliminary data.</text>
</comment>
<dbReference type="InterPro" id="IPR003598">
    <property type="entry name" value="Ig_sub2"/>
</dbReference>
<dbReference type="InterPro" id="IPR007110">
    <property type="entry name" value="Ig-like_dom"/>
</dbReference>